<dbReference type="RefSeq" id="WP_315343472.1">
    <property type="nucleotide sequence ID" value="NZ_JAVDZE010000007.1"/>
</dbReference>
<keyword evidence="2" id="KW-1185">Reference proteome</keyword>
<gene>
    <name evidence="1" type="ORF">RBI02_09745</name>
</gene>
<proteinExistence type="predicted"/>
<dbReference type="EMBL" id="JAVDZE010000007">
    <property type="protein sequence ID" value="MDV3104812.1"/>
    <property type="molecule type" value="Genomic_DNA"/>
</dbReference>
<reference evidence="1 2" key="1">
    <citation type="submission" date="2023-08" db="EMBL/GenBank/DDBJ databases">
        <title>Draft genome sequence of Thermococcus waiotapuensis WT1T, a thermophilic sulphur-dependent archaeon from order Thermococcales.</title>
        <authorList>
            <person name="Manners S.H."/>
            <person name="Carere C.R."/>
            <person name="Dhami M.K."/>
            <person name="Dobson R.C.J."/>
            <person name="Stott M.B."/>
        </authorList>
    </citation>
    <scope>NUCLEOTIDE SEQUENCE [LARGE SCALE GENOMIC DNA]</scope>
    <source>
        <strain evidence="1 2">WT1</strain>
    </source>
</reference>
<sequence>MRLKLVSFLIVYLVVTSLLVATANAPDSNEKNLSIKSKPIDLSPDVCKPINYWIFKNGEWVQKSEPKVWWYCQEPEKTEKFEGFAFENGLLNESSNLHKATLELLNLVEPDELPETVSVKGLFDTKPFSYGGMFINEDRGLIFVYILKDDDKEIIKKAMEKYTGKINVVFLKGKYTLGDLEKWKKLALKLDLKQLGILGIDADEVHNTLTIELTDVTQDKLKALEKELEKIGIPKSAIRVEKRRMIQPASSPTDVFDPLIGGIGIRVGSGFSSTCTLGFTAKINNEDYFVTAAHCGEFGKTGDSVYQPWGFGAWNNVGVVVKNPPLKDENGYLVRESDAMLIKTSSRSIAPKVYGVESWKIEGTTTSVVGLYVCKYGMGSKKVSCGYVTKTDMIVHIKNTNILITDISEVSGMETAPGDSGAAVLVKPYYVPTTRIVGIVHGISADPDTGTTLTYFSEIDGILKELGNVEVAYGG</sequence>
<name>A0AAE4T386_9EURY</name>
<protein>
    <submittedName>
        <fullName evidence="1">S1 family peptidase</fullName>
    </submittedName>
</protein>
<evidence type="ECO:0000313" key="1">
    <source>
        <dbReference type="EMBL" id="MDV3104812.1"/>
    </source>
</evidence>
<organism evidence="1 2">
    <name type="scientific">Thermococcus waiotapuensis</name>
    <dbReference type="NCBI Taxonomy" id="90909"/>
    <lineage>
        <taxon>Archaea</taxon>
        <taxon>Methanobacteriati</taxon>
        <taxon>Methanobacteriota</taxon>
        <taxon>Thermococci</taxon>
        <taxon>Thermococcales</taxon>
        <taxon>Thermococcaceae</taxon>
        <taxon>Thermococcus</taxon>
    </lineage>
</organism>
<dbReference type="Proteomes" id="UP001245683">
    <property type="component" value="Unassembled WGS sequence"/>
</dbReference>
<evidence type="ECO:0000313" key="2">
    <source>
        <dbReference type="Proteomes" id="UP001245683"/>
    </source>
</evidence>
<dbReference type="InterPro" id="IPR009003">
    <property type="entry name" value="Peptidase_S1_PA"/>
</dbReference>
<dbReference type="AlphaFoldDB" id="A0AAE4T386"/>
<dbReference type="CDD" id="cd21112">
    <property type="entry name" value="alphaLP-like"/>
    <property type="match status" value="1"/>
</dbReference>
<dbReference type="SUPFAM" id="SSF50494">
    <property type="entry name" value="Trypsin-like serine proteases"/>
    <property type="match status" value="1"/>
</dbReference>
<dbReference type="InterPro" id="IPR043504">
    <property type="entry name" value="Peptidase_S1_PA_chymotrypsin"/>
</dbReference>
<accession>A0AAE4T386</accession>
<comment type="caution">
    <text evidence="1">The sequence shown here is derived from an EMBL/GenBank/DDBJ whole genome shotgun (WGS) entry which is preliminary data.</text>
</comment>
<dbReference type="Gene3D" id="2.40.10.10">
    <property type="entry name" value="Trypsin-like serine proteases"/>
    <property type="match status" value="2"/>
</dbReference>